<evidence type="ECO:0000313" key="3">
    <source>
        <dbReference type="Proteomes" id="UP000660611"/>
    </source>
</evidence>
<comment type="caution">
    <text evidence="2">The sequence shown here is derived from an EMBL/GenBank/DDBJ whole genome shotgun (WGS) entry which is preliminary data.</text>
</comment>
<reference evidence="2" key="1">
    <citation type="submission" date="2021-01" db="EMBL/GenBank/DDBJ databases">
        <title>Whole genome shotgun sequence of Dactylosporangium siamense NBRC 106093.</title>
        <authorList>
            <person name="Komaki H."/>
            <person name="Tamura T."/>
        </authorList>
    </citation>
    <scope>NUCLEOTIDE SEQUENCE</scope>
    <source>
        <strain evidence="2">NBRC 106093</strain>
    </source>
</reference>
<keyword evidence="3" id="KW-1185">Reference proteome</keyword>
<keyword evidence="1" id="KW-0812">Transmembrane</keyword>
<keyword evidence="1" id="KW-0472">Membrane</keyword>
<dbReference type="AlphaFoldDB" id="A0A919PEE5"/>
<name>A0A919PEE5_9ACTN</name>
<proteinExistence type="predicted"/>
<protein>
    <submittedName>
        <fullName evidence="2">Uncharacterized protein</fullName>
    </submittedName>
</protein>
<keyword evidence="1" id="KW-1133">Transmembrane helix</keyword>
<feature type="transmembrane region" description="Helical" evidence="1">
    <location>
        <begin position="83"/>
        <end position="102"/>
    </location>
</feature>
<gene>
    <name evidence="2" type="ORF">Dsi01nite_000450</name>
</gene>
<accession>A0A919PEE5</accession>
<sequence>MVSACRNAGVNYSVTRLLSHRFPTGRSHLPSTVEGMDEAVFDRLVVAGIGGIFAVLLGARLLGAEWVVPPEDGVGGFPSTGRAVLFWTVAVVALVGMAACLMRQLSREWRGFPTMLLGIPLLFGSVLVLGEPIYNSHQLDLRADGCTTDRYELMPKNRVRLFNVSDTTYTVCLGRSGECTPAAAGPAVLLSLGITLPPNHRRAVTMPEQVGEYRLTIVGAGASVTPQDLVINISDEE</sequence>
<feature type="transmembrane region" description="Helical" evidence="1">
    <location>
        <begin position="114"/>
        <end position="134"/>
    </location>
</feature>
<organism evidence="2 3">
    <name type="scientific">Dactylosporangium siamense</name>
    <dbReference type="NCBI Taxonomy" id="685454"/>
    <lineage>
        <taxon>Bacteria</taxon>
        <taxon>Bacillati</taxon>
        <taxon>Actinomycetota</taxon>
        <taxon>Actinomycetes</taxon>
        <taxon>Micromonosporales</taxon>
        <taxon>Micromonosporaceae</taxon>
        <taxon>Dactylosporangium</taxon>
    </lineage>
</organism>
<dbReference type="EMBL" id="BONQ01000002">
    <property type="protein sequence ID" value="GIG42004.1"/>
    <property type="molecule type" value="Genomic_DNA"/>
</dbReference>
<evidence type="ECO:0000256" key="1">
    <source>
        <dbReference type="SAM" id="Phobius"/>
    </source>
</evidence>
<dbReference type="Proteomes" id="UP000660611">
    <property type="component" value="Unassembled WGS sequence"/>
</dbReference>
<evidence type="ECO:0000313" key="2">
    <source>
        <dbReference type="EMBL" id="GIG42004.1"/>
    </source>
</evidence>
<feature type="transmembrane region" description="Helical" evidence="1">
    <location>
        <begin position="44"/>
        <end position="63"/>
    </location>
</feature>